<dbReference type="InterPro" id="IPR018062">
    <property type="entry name" value="HTH_AraC-typ_CS"/>
</dbReference>
<dbReference type="OrthoDB" id="282744at2"/>
<proteinExistence type="predicted"/>
<dbReference type="AlphaFoldDB" id="Q12JT5"/>
<dbReference type="Pfam" id="PF06445">
    <property type="entry name" value="GyrI-like"/>
    <property type="match status" value="1"/>
</dbReference>
<dbReference type="PANTHER" id="PTHR40055:SF1">
    <property type="entry name" value="TRANSCRIPTIONAL REGULATOR YGIV-RELATED"/>
    <property type="match status" value="1"/>
</dbReference>
<dbReference type="STRING" id="318161.Sden_3013"/>
<feature type="domain" description="HTH araC/xylS-type" evidence="4">
    <location>
        <begin position="14"/>
        <end position="113"/>
    </location>
</feature>
<evidence type="ECO:0000256" key="1">
    <source>
        <dbReference type="ARBA" id="ARBA00023015"/>
    </source>
</evidence>
<dbReference type="KEGG" id="sdn:Sden_3013"/>
<dbReference type="PROSITE" id="PS01124">
    <property type="entry name" value="HTH_ARAC_FAMILY_2"/>
    <property type="match status" value="1"/>
</dbReference>
<dbReference type="Pfam" id="PF12833">
    <property type="entry name" value="HTH_18"/>
    <property type="match status" value="1"/>
</dbReference>
<dbReference type="SUPFAM" id="SSF46689">
    <property type="entry name" value="Homeodomain-like"/>
    <property type="match status" value="2"/>
</dbReference>
<evidence type="ECO:0000256" key="2">
    <source>
        <dbReference type="ARBA" id="ARBA00023125"/>
    </source>
</evidence>
<dbReference type="SUPFAM" id="SSF55136">
    <property type="entry name" value="Probable bacterial effector-binding domain"/>
    <property type="match status" value="1"/>
</dbReference>
<dbReference type="EMBL" id="CP000302">
    <property type="protein sequence ID" value="ABE56291.1"/>
    <property type="molecule type" value="Genomic_DNA"/>
</dbReference>
<keyword evidence="2" id="KW-0238">DNA-binding</keyword>
<dbReference type="Gene3D" id="3.20.80.10">
    <property type="entry name" value="Regulatory factor, effector binding domain"/>
    <property type="match status" value="1"/>
</dbReference>
<accession>Q12JT5</accession>
<keyword evidence="3" id="KW-0804">Transcription</keyword>
<dbReference type="GO" id="GO:0003700">
    <property type="term" value="F:DNA-binding transcription factor activity"/>
    <property type="evidence" value="ECO:0007669"/>
    <property type="project" value="InterPro"/>
</dbReference>
<organism evidence="5 6">
    <name type="scientific">Shewanella denitrificans (strain OS217 / ATCC BAA-1090 / DSM 15013)</name>
    <dbReference type="NCBI Taxonomy" id="318161"/>
    <lineage>
        <taxon>Bacteria</taxon>
        <taxon>Pseudomonadati</taxon>
        <taxon>Pseudomonadota</taxon>
        <taxon>Gammaproteobacteria</taxon>
        <taxon>Alteromonadales</taxon>
        <taxon>Shewanellaceae</taxon>
        <taxon>Shewanella</taxon>
    </lineage>
</organism>
<dbReference type="InterPro" id="IPR018060">
    <property type="entry name" value="HTH_AraC"/>
</dbReference>
<dbReference type="RefSeq" id="WP_011497439.1">
    <property type="nucleotide sequence ID" value="NC_007954.1"/>
</dbReference>
<dbReference type="InterPro" id="IPR029442">
    <property type="entry name" value="GyrI-like"/>
</dbReference>
<dbReference type="eggNOG" id="COG2207">
    <property type="taxonomic scope" value="Bacteria"/>
</dbReference>
<name>Q12JT5_SHEDO</name>
<dbReference type="SMART" id="SM00342">
    <property type="entry name" value="HTH_ARAC"/>
    <property type="match status" value="1"/>
</dbReference>
<dbReference type="PANTHER" id="PTHR40055">
    <property type="entry name" value="TRANSCRIPTIONAL REGULATOR YGIV-RELATED"/>
    <property type="match status" value="1"/>
</dbReference>
<reference evidence="5 6" key="1">
    <citation type="submission" date="2006-03" db="EMBL/GenBank/DDBJ databases">
        <title>Complete sequence of Shewanella denitrificans OS217.</title>
        <authorList>
            <consortium name="US DOE Joint Genome Institute"/>
            <person name="Copeland A."/>
            <person name="Lucas S."/>
            <person name="Lapidus A."/>
            <person name="Barry K."/>
            <person name="Detter J.C."/>
            <person name="Glavina del Rio T."/>
            <person name="Hammon N."/>
            <person name="Israni S."/>
            <person name="Dalin E."/>
            <person name="Tice H."/>
            <person name="Pitluck S."/>
            <person name="Brettin T."/>
            <person name="Bruce D."/>
            <person name="Han C."/>
            <person name="Tapia R."/>
            <person name="Gilna P."/>
            <person name="Kiss H."/>
            <person name="Schmutz J."/>
            <person name="Larimer F."/>
            <person name="Land M."/>
            <person name="Hauser L."/>
            <person name="Kyrpides N."/>
            <person name="Lykidis A."/>
            <person name="Richardson P."/>
        </authorList>
    </citation>
    <scope>NUCLEOTIDE SEQUENCE [LARGE SCALE GENOMIC DNA]</scope>
    <source>
        <strain evidence="6">OS217 / ATCC BAA-1090 / DSM 15013</strain>
    </source>
</reference>
<dbReference type="SMART" id="SM00871">
    <property type="entry name" value="AraC_E_bind"/>
    <property type="match status" value="1"/>
</dbReference>
<evidence type="ECO:0000256" key="3">
    <source>
        <dbReference type="ARBA" id="ARBA00023163"/>
    </source>
</evidence>
<dbReference type="eggNOG" id="COG3449">
    <property type="taxonomic scope" value="Bacteria"/>
</dbReference>
<evidence type="ECO:0000259" key="4">
    <source>
        <dbReference type="PROSITE" id="PS01124"/>
    </source>
</evidence>
<keyword evidence="6" id="KW-1185">Reference proteome</keyword>
<dbReference type="PROSITE" id="PS00041">
    <property type="entry name" value="HTH_ARAC_FAMILY_1"/>
    <property type="match status" value="1"/>
</dbReference>
<dbReference type="InterPro" id="IPR020449">
    <property type="entry name" value="Tscrpt_reg_AraC-type_HTH"/>
</dbReference>
<dbReference type="InterPro" id="IPR011256">
    <property type="entry name" value="Reg_factor_effector_dom_sf"/>
</dbReference>
<dbReference type="HOGENOM" id="CLU_000445_81_1_6"/>
<dbReference type="Proteomes" id="UP000001982">
    <property type="component" value="Chromosome"/>
</dbReference>
<dbReference type="InterPro" id="IPR009057">
    <property type="entry name" value="Homeodomain-like_sf"/>
</dbReference>
<gene>
    <name evidence="5" type="ordered locus">Sden_3013</name>
</gene>
<dbReference type="PRINTS" id="PR00032">
    <property type="entry name" value="HTHARAC"/>
</dbReference>
<dbReference type="Gene3D" id="1.10.10.60">
    <property type="entry name" value="Homeodomain-like"/>
    <property type="match status" value="2"/>
</dbReference>
<dbReference type="GO" id="GO:0043565">
    <property type="term" value="F:sequence-specific DNA binding"/>
    <property type="evidence" value="ECO:0007669"/>
    <property type="project" value="InterPro"/>
</dbReference>
<evidence type="ECO:0000313" key="5">
    <source>
        <dbReference type="EMBL" id="ABE56291.1"/>
    </source>
</evidence>
<dbReference type="InterPro" id="IPR010499">
    <property type="entry name" value="AraC_E-bd"/>
</dbReference>
<sequence length="289" mass="33008">MKQSKNRGQLNRVKEVCSYIGQHLDEELNLTHLSQVGLLSRFHFHRLFLAATGMQLNRYILLLRLKRASFRLAFESKRKILDIGIEAGFDSAEAFSRAFKRTFQQSPSQFRSNPDWPHWHSVMTLVNPPQGDIIVDVKLIELPIQKVAQLEHSGAPEKLMETAKQFIEWRKTTGLSPVAISRTYGVPNGDPNTMAAEDFRFRFCGSVNEAVPDNEYGVVTGTLAGGCYAVIRHEGSHDAMESSIYGFFREWLPQSGKAMRDEPLFFHYLNFIHQVDECDLLTDIYLPLE</sequence>
<dbReference type="InterPro" id="IPR050908">
    <property type="entry name" value="SmbC-like"/>
</dbReference>
<evidence type="ECO:0000313" key="6">
    <source>
        <dbReference type="Proteomes" id="UP000001982"/>
    </source>
</evidence>
<protein>
    <submittedName>
        <fullName evidence="5">Transcriptional regulator, AraC family</fullName>
    </submittedName>
</protein>
<keyword evidence="1" id="KW-0805">Transcription regulation</keyword>